<dbReference type="GO" id="GO:0006364">
    <property type="term" value="P:rRNA processing"/>
    <property type="evidence" value="ECO:0007669"/>
    <property type="project" value="InterPro"/>
</dbReference>
<comment type="cofactor">
    <cofactor evidence="1">
        <name>Zn(2+)</name>
        <dbReference type="ChEBI" id="CHEBI:29105"/>
    </cofactor>
</comment>
<evidence type="ECO:0000256" key="3">
    <source>
        <dbReference type="ARBA" id="ARBA00022722"/>
    </source>
</evidence>
<dbReference type="AlphaFoldDB" id="A0A6L2R4U1"/>
<evidence type="ECO:0000313" key="8">
    <source>
        <dbReference type="EMBL" id="GFH62533.1"/>
    </source>
</evidence>
<evidence type="ECO:0000313" key="9">
    <source>
        <dbReference type="Proteomes" id="UP000505077"/>
    </source>
</evidence>
<dbReference type="SUPFAM" id="SSF55486">
    <property type="entry name" value="Metalloproteases ('zincins'), catalytic domain"/>
    <property type="match status" value="1"/>
</dbReference>
<keyword evidence="6 8" id="KW-0378">Hydrolase</keyword>
<comment type="similarity">
    <text evidence="2">Belongs to the endoribonuclease YbeY family.</text>
</comment>
<name>A0A6L2R4U1_9BACT</name>
<dbReference type="GO" id="GO:0004222">
    <property type="term" value="F:metalloendopeptidase activity"/>
    <property type="evidence" value="ECO:0007669"/>
    <property type="project" value="InterPro"/>
</dbReference>
<accession>A0A6L2R4U1</accession>
<evidence type="ECO:0000256" key="2">
    <source>
        <dbReference type="ARBA" id="ARBA00010875"/>
    </source>
</evidence>
<gene>
    <name evidence="8" type="ORF">ZNDK_0304</name>
</gene>
<dbReference type="Gene3D" id="3.40.390.30">
    <property type="entry name" value="Metalloproteases ('zincins'), catalytic domain"/>
    <property type="match status" value="1"/>
</dbReference>
<evidence type="ECO:0000256" key="4">
    <source>
        <dbReference type="ARBA" id="ARBA00022723"/>
    </source>
</evidence>
<keyword evidence="5" id="KW-0255">Endonuclease</keyword>
<dbReference type="EMBL" id="BLLL01000002">
    <property type="protein sequence ID" value="GFH62533.1"/>
    <property type="molecule type" value="Genomic_DNA"/>
</dbReference>
<reference evidence="8 9" key="1">
    <citation type="journal article" date="2020" name="ISME J.">
        <title>Parallel Reductive Genome Evolution in Desulfovibrio Ectosymbionts Independently Acquired by Trichonympha Protists in the Termite Gut.</title>
        <authorList>
            <person name="Takeuchi M."/>
            <person name="Kuwahara H."/>
            <person name="Murakami T."/>
            <person name="Takahashi K."/>
            <person name="Kajitani R."/>
            <person name="Toyoda A."/>
            <person name="Itoh T."/>
            <person name="Ohkuma M."/>
            <person name="Hongoh Y."/>
        </authorList>
    </citation>
    <scope>NUCLEOTIDE SEQUENCE [LARGE SCALE GENOMIC DNA]</scope>
    <source>
        <strain evidence="8">ZnDsv-02</strain>
    </source>
</reference>
<dbReference type="InterPro" id="IPR002036">
    <property type="entry name" value="YbeY"/>
</dbReference>
<evidence type="ECO:0000256" key="7">
    <source>
        <dbReference type="ARBA" id="ARBA00022833"/>
    </source>
</evidence>
<keyword evidence="7" id="KW-0862">Zinc</keyword>
<keyword evidence="4" id="KW-0479">Metal-binding</keyword>
<organism evidence="8 9">
    <name type="scientific">Candidatus Desulfovibrio kirbyi</name>
    <dbReference type="NCBI Taxonomy" id="2696086"/>
    <lineage>
        <taxon>Bacteria</taxon>
        <taxon>Pseudomonadati</taxon>
        <taxon>Thermodesulfobacteriota</taxon>
        <taxon>Desulfovibrionia</taxon>
        <taxon>Desulfovibrionales</taxon>
        <taxon>Desulfovibrionaceae</taxon>
        <taxon>Desulfovibrio</taxon>
    </lineage>
</organism>
<sequence>MDECVVVVEYPAHAWLSPFAPRELAVAVRAMAHTAANLTCSTSLSVDLHLVDDAAIQFANRKYMACAGPTNVLSFPGGEGMRGILLFSLDTFGRECLLYGQEPATHILRLLAHGMGHLAGLGHGAVMDTVCAACFEAARVAVD</sequence>
<dbReference type="NCBIfam" id="TIGR00043">
    <property type="entry name" value="rRNA maturation RNase YbeY"/>
    <property type="match status" value="1"/>
</dbReference>
<comment type="caution">
    <text evidence="8">The sequence shown here is derived from an EMBL/GenBank/DDBJ whole genome shotgun (WGS) entry which is preliminary data.</text>
</comment>
<dbReference type="GO" id="GO:0004519">
    <property type="term" value="F:endonuclease activity"/>
    <property type="evidence" value="ECO:0007669"/>
    <property type="project" value="UniProtKB-KW"/>
</dbReference>
<dbReference type="Proteomes" id="UP000505077">
    <property type="component" value="Unassembled WGS sequence"/>
</dbReference>
<dbReference type="InterPro" id="IPR023091">
    <property type="entry name" value="MetalPrtase_cat_dom_sf_prd"/>
</dbReference>
<dbReference type="Pfam" id="PF02130">
    <property type="entry name" value="YbeY"/>
    <property type="match status" value="1"/>
</dbReference>
<evidence type="ECO:0000256" key="6">
    <source>
        <dbReference type="ARBA" id="ARBA00022801"/>
    </source>
</evidence>
<protein>
    <submittedName>
        <fullName evidence="8">YbeY-like metal-dependent hydrolase</fullName>
    </submittedName>
</protein>
<dbReference type="GO" id="GO:0046872">
    <property type="term" value="F:metal ion binding"/>
    <property type="evidence" value="ECO:0007669"/>
    <property type="project" value="UniProtKB-KW"/>
</dbReference>
<keyword evidence="3" id="KW-0540">Nuclease</keyword>
<proteinExistence type="inferred from homology"/>
<evidence type="ECO:0000256" key="5">
    <source>
        <dbReference type="ARBA" id="ARBA00022759"/>
    </source>
</evidence>
<evidence type="ECO:0000256" key="1">
    <source>
        <dbReference type="ARBA" id="ARBA00001947"/>
    </source>
</evidence>